<name>A0A316VH61_9BASI</name>
<dbReference type="AlphaFoldDB" id="A0A316VH61"/>
<gene>
    <name evidence="2" type="ORF">FA14DRAFT_169846</name>
</gene>
<dbReference type="RefSeq" id="XP_025357234.1">
    <property type="nucleotide sequence ID" value="XM_025500240.1"/>
</dbReference>
<evidence type="ECO:0000313" key="3">
    <source>
        <dbReference type="Proteomes" id="UP000245771"/>
    </source>
</evidence>
<sequence length="180" mass="20228">MRFTSILLAVLAIGAAALANAAPTQDGIESAGNIQFARDNLNADPVRQTYSINDGKYVNRGLNGGNVKRRGVKAEQEAIARRDDDIVVFLWAEFTDDDGNNGFGHDSLYSTDQFYVPEDKTKIKIHSTFATTYGTFYIQNVWTYEKQYITNPYSGQLIDFWLDGTEFRFGQVEDDDDKKA</sequence>
<evidence type="ECO:0000256" key="1">
    <source>
        <dbReference type="SAM" id="SignalP"/>
    </source>
</evidence>
<dbReference type="Proteomes" id="UP000245771">
    <property type="component" value="Unassembled WGS sequence"/>
</dbReference>
<proteinExistence type="predicted"/>
<reference evidence="2 3" key="1">
    <citation type="journal article" date="2018" name="Mol. Biol. Evol.">
        <title>Broad Genomic Sampling Reveals a Smut Pathogenic Ancestry of the Fungal Clade Ustilaginomycotina.</title>
        <authorList>
            <person name="Kijpornyongpan T."/>
            <person name="Mondo S.J."/>
            <person name="Barry K."/>
            <person name="Sandor L."/>
            <person name="Lee J."/>
            <person name="Lipzen A."/>
            <person name="Pangilinan J."/>
            <person name="LaButti K."/>
            <person name="Hainaut M."/>
            <person name="Henrissat B."/>
            <person name="Grigoriev I.V."/>
            <person name="Spatafora J.W."/>
            <person name="Aime M.C."/>
        </authorList>
    </citation>
    <scope>NUCLEOTIDE SEQUENCE [LARGE SCALE GENOMIC DNA]</scope>
    <source>
        <strain evidence="2 3">MCA 3882</strain>
    </source>
</reference>
<dbReference type="InParanoid" id="A0A316VH61"/>
<organism evidence="2 3">
    <name type="scientific">Meira miltonrushii</name>
    <dbReference type="NCBI Taxonomy" id="1280837"/>
    <lineage>
        <taxon>Eukaryota</taxon>
        <taxon>Fungi</taxon>
        <taxon>Dikarya</taxon>
        <taxon>Basidiomycota</taxon>
        <taxon>Ustilaginomycotina</taxon>
        <taxon>Exobasidiomycetes</taxon>
        <taxon>Exobasidiales</taxon>
        <taxon>Brachybasidiaceae</taxon>
        <taxon>Meira</taxon>
    </lineage>
</organism>
<feature type="signal peptide" evidence="1">
    <location>
        <begin position="1"/>
        <end position="21"/>
    </location>
</feature>
<dbReference type="EMBL" id="KZ819602">
    <property type="protein sequence ID" value="PWN36932.1"/>
    <property type="molecule type" value="Genomic_DNA"/>
</dbReference>
<keyword evidence="3" id="KW-1185">Reference proteome</keyword>
<feature type="chain" id="PRO_5016270584" evidence="1">
    <location>
        <begin position="22"/>
        <end position="180"/>
    </location>
</feature>
<evidence type="ECO:0000313" key="2">
    <source>
        <dbReference type="EMBL" id="PWN36932.1"/>
    </source>
</evidence>
<dbReference type="GeneID" id="37022021"/>
<accession>A0A316VH61</accession>
<protein>
    <submittedName>
        <fullName evidence="2">Uncharacterized protein</fullName>
    </submittedName>
</protein>
<keyword evidence="1" id="KW-0732">Signal</keyword>